<accession>A0A1H0U4K4</accession>
<gene>
    <name evidence="4" type="ORF">SAMN04489867_3129</name>
</gene>
<dbReference type="PROSITE" id="PS51782">
    <property type="entry name" value="LYSM"/>
    <property type="match status" value="1"/>
</dbReference>
<dbReference type="CDD" id="cd00118">
    <property type="entry name" value="LysM"/>
    <property type="match status" value="2"/>
</dbReference>
<keyword evidence="5" id="KW-1185">Reference proteome</keyword>
<feature type="compositionally biased region" description="Polar residues" evidence="1">
    <location>
        <begin position="364"/>
        <end position="377"/>
    </location>
</feature>
<dbReference type="AlphaFoldDB" id="A0A1H0U4K4"/>
<feature type="compositionally biased region" description="Low complexity" evidence="1">
    <location>
        <begin position="334"/>
        <end position="358"/>
    </location>
</feature>
<feature type="transmembrane region" description="Helical" evidence="2">
    <location>
        <begin position="389"/>
        <end position="410"/>
    </location>
</feature>
<reference evidence="5" key="1">
    <citation type="submission" date="2016-10" db="EMBL/GenBank/DDBJ databases">
        <authorList>
            <person name="Varghese N."/>
            <person name="Submissions S."/>
        </authorList>
    </citation>
    <scope>NUCLEOTIDE SEQUENCE [LARGE SCALE GENOMIC DNA]</scope>
    <source>
        <strain evidence="5">DSM 22329</strain>
    </source>
</reference>
<proteinExistence type="predicted"/>
<evidence type="ECO:0000259" key="3">
    <source>
        <dbReference type="PROSITE" id="PS51782"/>
    </source>
</evidence>
<dbReference type="InterPro" id="IPR018392">
    <property type="entry name" value="LysM"/>
</dbReference>
<keyword evidence="2" id="KW-1133">Transmembrane helix</keyword>
<feature type="transmembrane region" description="Helical" evidence="2">
    <location>
        <begin position="64"/>
        <end position="83"/>
    </location>
</feature>
<dbReference type="SMART" id="SM00257">
    <property type="entry name" value="LysM"/>
    <property type="match status" value="2"/>
</dbReference>
<dbReference type="PANTHER" id="PTHR34700">
    <property type="entry name" value="POTASSIUM BINDING PROTEIN KBP"/>
    <property type="match status" value="1"/>
</dbReference>
<feature type="transmembrane region" description="Helical" evidence="2">
    <location>
        <begin position="7"/>
        <end position="30"/>
    </location>
</feature>
<organism evidence="4 5">
    <name type="scientific">Pedococcus dokdonensis</name>
    <dbReference type="NCBI Taxonomy" id="443156"/>
    <lineage>
        <taxon>Bacteria</taxon>
        <taxon>Bacillati</taxon>
        <taxon>Actinomycetota</taxon>
        <taxon>Actinomycetes</taxon>
        <taxon>Micrococcales</taxon>
        <taxon>Intrasporangiaceae</taxon>
        <taxon>Pedococcus</taxon>
    </lineage>
</organism>
<feature type="region of interest" description="Disordered" evidence="1">
    <location>
        <begin position="147"/>
        <end position="179"/>
    </location>
</feature>
<dbReference type="STRING" id="443156.SAMN04489867_3129"/>
<keyword evidence="2" id="KW-0812">Transmembrane</keyword>
<feature type="domain" description="LysM" evidence="3">
    <location>
        <begin position="181"/>
        <end position="231"/>
    </location>
</feature>
<dbReference type="Proteomes" id="UP000199077">
    <property type="component" value="Chromosome I"/>
</dbReference>
<evidence type="ECO:0000256" key="2">
    <source>
        <dbReference type="SAM" id="Phobius"/>
    </source>
</evidence>
<feature type="compositionally biased region" description="Basic and acidic residues" evidence="1">
    <location>
        <begin position="317"/>
        <end position="329"/>
    </location>
</feature>
<protein>
    <submittedName>
        <fullName evidence="4">LysM domain-containing protein</fullName>
    </submittedName>
</protein>
<feature type="region of interest" description="Disordered" evidence="1">
    <location>
        <begin position="775"/>
        <end position="800"/>
    </location>
</feature>
<dbReference type="InterPro" id="IPR036779">
    <property type="entry name" value="LysM_dom_sf"/>
</dbReference>
<dbReference type="SUPFAM" id="SSF54106">
    <property type="entry name" value="LysM domain"/>
    <property type="match status" value="1"/>
</dbReference>
<dbReference type="EMBL" id="LT629711">
    <property type="protein sequence ID" value="SDP61071.1"/>
    <property type="molecule type" value="Genomic_DNA"/>
</dbReference>
<feature type="region of interest" description="Disordered" evidence="1">
    <location>
        <begin position="309"/>
        <end position="390"/>
    </location>
</feature>
<name>A0A1H0U4K4_9MICO</name>
<dbReference type="RefSeq" id="WP_091787484.1">
    <property type="nucleotide sequence ID" value="NZ_LT629711.1"/>
</dbReference>
<evidence type="ECO:0000313" key="4">
    <source>
        <dbReference type="EMBL" id="SDP61071.1"/>
    </source>
</evidence>
<feature type="compositionally biased region" description="Basic and acidic residues" evidence="1">
    <location>
        <begin position="378"/>
        <end position="387"/>
    </location>
</feature>
<sequence>MTLRTRLTGLIAALTIVAIVIALPITLLAVGANPLPDTWPTLDQARTALTSPDDGTLALGALRVLGWAAWLFLTGSIALEILARARGVRAPRLPGLHAPQAAAAGLVGAAILLFVTAPLTGTPAQAAPMTTHVTTQTVTNAAARAATPVTGADQGSPTPEPARATPSHTHATTARPDPATVEHVVERGETLWSLAERYLGAGIRYTELADLNRDVLGPNPGFLTVGQVLQVPTGESSTGAQSDTQMAGHVVTVRRGDTLSQIAQEQLGNGDKYPEIFEASKDAVQPDGRHLSDPDLILPGWKLSIPAMKAAASETPGPHREQTGTEHPRPGSSEPAAPAQPTPRAAAPQAAPESPTTPRADAPTVQQPEPTPAATSGDTHDDADPRHGAWMLAGLTGGGAMLAGAMLLALRGRRKAQFRARRPGRTIAAPEPLLAPVEKTLTAAGGPASVDVEVMDEALRRLAAATAASTAPMPELAAVELAQRALTLHLSTPTTLEGPWVGSADQLHWTLPAGADLRDIGPLTPDQPAPYPLLVTIGAGDDGSVWMLNIEDLDLSITGDATFGRDFARYLAAEIACNPWSHGVRVDLVGVAHEVADMNTDRIRVHTGGEPDPAAEALADAITMIDRSAEADADIATARARQDGADAWPARLLLVDANEGIEASPGESAARELPPALEQLLQTVYRHPGQTGTCVVVRGEREGTPGLVLRVTGNGRVSLPHAGLDLIAVGLTRDEAQGCAALLAQSEDLSDAPVPVDQHARDGWRAWSDEAGALREEHTTARHAPADEDARAGSLLQHDDQDYLRKGATTRDDLETLAPKVPQRVRDAVADADPTLGDDLAMWWSQDCPLPRLTLLGPVAARTRGTPVTKRKPYYTEMLAYLATRAHGATPEELADAFSITPAKARDYVRIVRDWLGTNPRTGQAHLPDARKAPAAIARGVGVYEVLDLLVDADLFRRLRVRGESRGPDGVDDLRKALRLVQGRPFDRLRDGGWSFLSEGDRLDQHMVCAIVDVAHLVTTYSLQAGDTRQARLAAETAAIAAPDEEIPRLDLAAVADAEGHPREAERILRDEVCNRTDDECAPPELSDRTKRVIATREWHERTRKAG</sequence>
<dbReference type="InterPro" id="IPR052196">
    <property type="entry name" value="Bact_Kbp"/>
</dbReference>
<dbReference type="OrthoDB" id="8444614at2"/>
<evidence type="ECO:0000256" key="1">
    <source>
        <dbReference type="SAM" id="MobiDB-lite"/>
    </source>
</evidence>
<dbReference type="Gene3D" id="3.10.350.10">
    <property type="entry name" value="LysM domain"/>
    <property type="match status" value="2"/>
</dbReference>
<dbReference type="Pfam" id="PF01476">
    <property type="entry name" value="LysM"/>
    <property type="match status" value="2"/>
</dbReference>
<evidence type="ECO:0000313" key="5">
    <source>
        <dbReference type="Proteomes" id="UP000199077"/>
    </source>
</evidence>
<dbReference type="PANTHER" id="PTHR34700:SF4">
    <property type="entry name" value="PHAGE-LIKE ELEMENT PBSX PROTEIN XKDP"/>
    <property type="match status" value="1"/>
</dbReference>
<keyword evidence="2" id="KW-0472">Membrane</keyword>